<gene>
    <name evidence="1" type="ORF">N0V91_008059</name>
</gene>
<reference evidence="1" key="1">
    <citation type="submission" date="2022-10" db="EMBL/GenBank/DDBJ databases">
        <title>Tapping the CABI collections for fungal endophytes: first genome assemblies for Collariella, Neodidymelliopsis, Ascochyta clinopodiicola, Didymella pomorum, Didymosphaeria variabile, Neocosmospora piperis and Neocucurbitaria cava.</title>
        <authorList>
            <person name="Hill R."/>
        </authorList>
    </citation>
    <scope>NUCLEOTIDE SEQUENCE</scope>
    <source>
        <strain evidence="1">IMI 355091</strain>
    </source>
</reference>
<evidence type="ECO:0000313" key="1">
    <source>
        <dbReference type="EMBL" id="KAJ4401283.1"/>
    </source>
</evidence>
<sequence>MAALARAEAAEAAERIRLRQEERQERERRSKRRIELKKDPSTNYRYYKEYLEYYPLERGDCPNDYLLGLLANQSMPAEPTSDTGLAVQYAKKHWEDSWEMKDLEYVVVMAKGEIEEKK</sequence>
<dbReference type="OrthoDB" id="3692269at2759"/>
<protein>
    <submittedName>
        <fullName evidence="1">Uncharacterized protein</fullName>
    </submittedName>
</protein>
<proteinExistence type="predicted"/>
<evidence type="ECO:0000313" key="2">
    <source>
        <dbReference type="Proteomes" id="UP001140510"/>
    </source>
</evidence>
<accession>A0A9W9D5U3</accession>
<keyword evidence="2" id="KW-1185">Reference proteome</keyword>
<dbReference type="AlphaFoldDB" id="A0A9W9D5U3"/>
<dbReference type="EMBL" id="JAPEVA010000076">
    <property type="protein sequence ID" value="KAJ4401283.1"/>
    <property type="molecule type" value="Genomic_DNA"/>
</dbReference>
<name>A0A9W9D5U3_9PLEO</name>
<dbReference type="Proteomes" id="UP001140510">
    <property type="component" value="Unassembled WGS sequence"/>
</dbReference>
<organism evidence="1 2">
    <name type="scientific">Didymella pomorum</name>
    <dbReference type="NCBI Taxonomy" id="749634"/>
    <lineage>
        <taxon>Eukaryota</taxon>
        <taxon>Fungi</taxon>
        <taxon>Dikarya</taxon>
        <taxon>Ascomycota</taxon>
        <taxon>Pezizomycotina</taxon>
        <taxon>Dothideomycetes</taxon>
        <taxon>Pleosporomycetidae</taxon>
        <taxon>Pleosporales</taxon>
        <taxon>Pleosporineae</taxon>
        <taxon>Didymellaceae</taxon>
        <taxon>Didymella</taxon>
    </lineage>
</organism>
<comment type="caution">
    <text evidence="1">The sequence shown here is derived from an EMBL/GenBank/DDBJ whole genome shotgun (WGS) entry which is preliminary data.</text>
</comment>